<sequence>MSIEPLLLQCSMLAAPVEGMSLSPPPRRPSATPGDDRALLNSQLLDSILEGNMENFLKILDAGASTNATCQLSGTTALQLAVACGQQGIVTRLLELGVALGVADRAGRQSVHIAVALGNLNLLQVFLDKDHSLLNCQVVAETSVVIDQDSLDSIDHNHDEVAEKIPPMSNGATPILLAVQNSHLRCVNELLLRRADLSITDEDGCSPLPMILNCGHRETIAIYSVIMGKSTKTRVAATASIGIFTKVRLLFLAVKYGEKNFLGELLKDPCVAKYKDLLGMGGASPLHLAAMLGHVGCVEVLLEAGCSLTLATSIFPLHGSTALHLAAERGHVKVVEVIVRKDKETMTRRNADGRCPLHVAARMGRQECVAAMLLNGANLASTIVDSDGREKTALEVIMYSSARPVSFLKHVLDGTIKWNGYPMNDPNCSIEVMFDLLQPHRSSVEELSALEAVLNFPKRVVKEHFFLHPVVEIFLYEKWKKVKIIFLLMTIVHVMFTMSLTTTAMSLYVIKSPSLAMAVCSVMSRIVLLPSLILAVLKEMPQVMRIQKYYIRNLESWVKWSTFLLATVVLVGRHPACWLVQVSSVAVLLSWLELLLLLSRWPSTFGLYIHMFFSVAKTVFQVLVGFSFVFLGFTFAFMIHFEGREPFENWWEALVKVMVMTLEFDYGSLYEGISGVNAPSIVGRSIFLLFMVLVALVLVNLLVGLAV</sequence>
<name>A0A1B6LPH9_9HEMI</name>
<keyword evidence="3" id="KW-0677">Repeat</keyword>
<protein>
    <submittedName>
        <fullName evidence="10">Uncharacterized protein</fullName>
    </submittedName>
</protein>
<dbReference type="Pfam" id="PF12796">
    <property type="entry name" value="Ank_2"/>
    <property type="match status" value="2"/>
</dbReference>
<feature type="transmembrane region" description="Helical" evidence="9">
    <location>
        <begin position="484"/>
        <end position="509"/>
    </location>
</feature>
<evidence type="ECO:0000256" key="1">
    <source>
        <dbReference type="ARBA" id="ARBA00022448"/>
    </source>
</evidence>
<dbReference type="AlphaFoldDB" id="A0A1B6LPH9"/>
<feature type="transmembrane region" description="Helical" evidence="9">
    <location>
        <begin position="686"/>
        <end position="706"/>
    </location>
</feature>
<dbReference type="Gene3D" id="1.25.40.20">
    <property type="entry name" value="Ankyrin repeat-containing domain"/>
    <property type="match status" value="2"/>
</dbReference>
<feature type="transmembrane region" description="Helical" evidence="9">
    <location>
        <begin position="578"/>
        <end position="598"/>
    </location>
</feature>
<keyword evidence="2" id="KW-0716">Sensory transduction</keyword>
<reference evidence="10" key="1">
    <citation type="submission" date="2015-11" db="EMBL/GenBank/DDBJ databases">
        <title>De novo transcriptome assembly of four potential Pierce s Disease insect vectors from Arizona vineyards.</title>
        <authorList>
            <person name="Tassone E.E."/>
        </authorList>
    </citation>
    <scope>NUCLEOTIDE SEQUENCE</scope>
</reference>
<dbReference type="SMART" id="SM00248">
    <property type="entry name" value="ANK"/>
    <property type="match status" value="7"/>
</dbReference>
<keyword evidence="9" id="KW-0812">Transmembrane</keyword>
<evidence type="ECO:0000256" key="7">
    <source>
        <dbReference type="ARBA" id="ARBA00023303"/>
    </source>
</evidence>
<keyword evidence="6" id="KW-0325">Glycoprotein</keyword>
<dbReference type="GO" id="GO:0034703">
    <property type="term" value="C:cation channel complex"/>
    <property type="evidence" value="ECO:0007669"/>
    <property type="project" value="UniProtKB-ARBA"/>
</dbReference>
<evidence type="ECO:0000313" key="10">
    <source>
        <dbReference type="EMBL" id="JAT25576.1"/>
    </source>
</evidence>
<evidence type="ECO:0000256" key="4">
    <source>
        <dbReference type="ARBA" id="ARBA00023043"/>
    </source>
</evidence>
<feature type="repeat" description="ANK" evidence="8">
    <location>
        <begin position="73"/>
        <end position="105"/>
    </location>
</feature>
<feature type="transmembrane region" description="Helical" evidence="9">
    <location>
        <begin position="557"/>
        <end position="572"/>
    </location>
</feature>
<feature type="repeat" description="ANK" evidence="8">
    <location>
        <begin position="318"/>
        <end position="350"/>
    </location>
</feature>
<dbReference type="SUPFAM" id="SSF48403">
    <property type="entry name" value="Ankyrin repeat"/>
    <property type="match status" value="1"/>
</dbReference>
<keyword evidence="9" id="KW-1133">Transmembrane helix</keyword>
<proteinExistence type="predicted"/>
<dbReference type="InterPro" id="IPR052076">
    <property type="entry name" value="TRP_cation_channel"/>
</dbReference>
<dbReference type="PROSITE" id="PS50297">
    <property type="entry name" value="ANK_REP_REGION"/>
    <property type="match status" value="5"/>
</dbReference>
<keyword evidence="4 8" id="KW-0040">ANK repeat</keyword>
<accession>A0A1B6LPH9</accession>
<organism evidence="10">
    <name type="scientific">Graphocephala atropunctata</name>
    <dbReference type="NCBI Taxonomy" id="36148"/>
    <lineage>
        <taxon>Eukaryota</taxon>
        <taxon>Metazoa</taxon>
        <taxon>Ecdysozoa</taxon>
        <taxon>Arthropoda</taxon>
        <taxon>Hexapoda</taxon>
        <taxon>Insecta</taxon>
        <taxon>Pterygota</taxon>
        <taxon>Neoptera</taxon>
        <taxon>Paraneoptera</taxon>
        <taxon>Hemiptera</taxon>
        <taxon>Auchenorrhyncha</taxon>
        <taxon>Membracoidea</taxon>
        <taxon>Cicadellidae</taxon>
        <taxon>Cicadellinae</taxon>
        <taxon>Cicadellini</taxon>
        <taxon>Graphocephala</taxon>
    </lineage>
</organism>
<feature type="repeat" description="ANK" evidence="8">
    <location>
        <begin position="170"/>
        <end position="202"/>
    </location>
</feature>
<evidence type="ECO:0000256" key="8">
    <source>
        <dbReference type="PROSITE-ProRule" id="PRU00023"/>
    </source>
</evidence>
<feature type="repeat" description="ANK" evidence="8">
    <location>
        <begin position="352"/>
        <end position="379"/>
    </location>
</feature>
<keyword evidence="7" id="KW-0407">Ion channel</keyword>
<feature type="transmembrane region" description="Helical" evidence="9">
    <location>
        <begin position="515"/>
        <end position="537"/>
    </location>
</feature>
<gene>
    <name evidence="10" type="ORF">g.34129</name>
</gene>
<feature type="transmembrane region" description="Helical" evidence="9">
    <location>
        <begin position="619"/>
        <end position="641"/>
    </location>
</feature>
<dbReference type="InterPro" id="IPR036770">
    <property type="entry name" value="Ankyrin_rpt-contain_sf"/>
</dbReference>
<dbReference type="InterPro" id="IPR002110">
    <property type="entry name" value="Ankyrin_rpt"/>
</dbReference>
<evidence type="ECO:0000256" key="6">
    <source>
        <dbReference type="ARBA" id="ARBA00023180"/>
    </source>
</evidence>
<dbReference type="PANTHER" id="PTHR47143:SF1">
    <property type="entry name" value="ION_TRANS DOMAIN-CONTAINING PROTEIN"/>
    <property type="match status" value="1"/>
</dbReference>
<dbReference type="GO" id="GO:0005216">
    <property type="term" value="F:monoatomic ion channel activity"/>
    <property type="evidence" value="ECO:0007669"/>
    <property type="project" value="InterPro"/>
</dbReference>
<evidence type="ECO:0000256" key="3">
    <source>
        <dbReference type="ARBA" id="ARBA00022737"/>
    </source>
</evidence>
<dbReference type="PANTHER" id="PTHR47143">
    <property type="entry name" value="TRANSIENT RECEPTOR POTENTIAL CATION CHANNEL PROTEIN PAINLESS"/>
    <property type="match status" value="1"/>
</dbReference>
<feature type="non-terminal residue" evidence="10">
    <location>
        <position position="707"/>
    </location>
</feature>
<keyword evidence="9" id="KW-0472">Membrane</keyword>
<dbReference type="PROSITE" id="PS50088">
    <property type="entry name" value="ANK_REPEAT"/>
    <property type="match status" value="5"/>
</dbReference>
<keyword evidence="1" id="KW-0813">Transport</keyword>
<evidence type="ECO:0000256" key="9">
    <source>
        <dbReference type="SAM" id="Phobius"/>
    </source>
</evidence>
<evidence type="ECO:0000256" key="2">
    <source>
        <dbReference type="ARBA" id="ARBA00022606"/>
    </source>
</evidence>
<feature type="repeat" description="ANK" evidence="8">
    <location>
        <begin position="281"/>
        <end position="313"/>
    </location>
</feature>
<dbReference type="Pfam" id="PF00023">
    <property type="entry name" value="Ank"/>
    <property type="match status" value="2"/>
</dbReference>
<dbReference type="EMBL" id="GEBQ01014401">
    <property type="protein sequence ID" value="JAT25576.1"/>
    <property type="molecule type" value="Transcribed_RNA"/>
</dbReference>
<keyword evidence="5" id="KW-0406">Ion transport</keyword>
<feature type="transmembrane region" description="Helical" evidence="9">
    <location>
        <begin position="235"/>
        <end position="254"/>
    </location>
</feature>
<evidence type="ECO:0000256" key="5">
    <source>
        <dbReference type="ARBA" id="ARBA00023065"/>
    </source>
</evidence>